<protein>
    <submittedName>
        <fullName evidence="1">Uncharacterized protein</fullName>
    </submittedName>
</protein>
<accession>A0AAW0JVD3</accession>
<name>A0AAW0JVD3_QUESU</name>
<comment type="caution">
    <text evidence="1">The sequence shown here is derived from an EMBL/GenBank/DDBJ whole genome shotgun (WGS) entry which is preliminary data.</text>
</comment>
<evidence type="ECO:0000313" key="2">
    <source>
        <dbReference type="Proteomes" id="UP000237347"/>
    </source>
</evidence>
<sequence length="60" mass="6639">MDVPRVSSSRLVHKFTGFELNLNPSNASKSRTPAIDTYKITWGKSESTNVKNIANSDLSK</sequence>
<evidence type="ECO:0000313" key="1">
    <source>
        <dbReference type="EMBL" id="KAK7830502.1"/>
    </source>
</evidence>
<keyword evidence="2" id="KW-1185">Reference proteome</keyword>
<organism evidence="1 2">
    <name type="scientific">Quercus suber</name>
    <name type="common">Cork oak</name>
    <dbReference type="NCBI Taxonomy" id="58331"/>
    <lineage>
        <taxon>Eukaryota</taxon>
        <taxon>Viridiplantae</taxon>
        <taxon>Streptophyta</taxon>
        <taxon>Embryophyta</taxon>
        <taxon>Tracheophyta</taxon>
        <taxon>Spermatophyta</taxon>
        <taxon>Magnoliopsida</taxon>
        <taxon>eudicotyledons</taxon>
        <taxon>Gunneridae</taxon>
        <taxon>Pentapetalae</taxon>
        <taxon>rosids</taxon>
        <taxon>fabids</taxon>
        <taxon>Fagales</taxon>
        <taxon>Fagaceae</taxon>
        <taxon>Quercus</taxon>
    </lineage>
</organism>
<dbReference type="EMBL" id="PKMF04000461">
    <property type="protein sequence ID" value="KAK7830502.1"/>
    <property type="molecule type" value="Genomic_DNA"/>
</dbReference>
<dbReference type="Proteomes" id="UP000237347">
    <property type="component" value="Unassembled WGS sequence"/>
</dbReference>
<reference evidence="1 2" key="1">
    <citation type="journal article" date="2018" name="Sci. Data">
        <title>The draft genome sequence of cork oak.</title>
        <authorList>
            <person name="Ramos A.M."/>
            <person name="Usie A."/>
            <person name="Barbosa P."/>
            <person name="Barros P.M."/>
            <person name="Capote T."/>
            <person name="Chaves I."/>
            <person name="Simoes F."/>
            <person name="Abreu I."/>
            <person name="Carrasquinho I."/>
            <person name="Faro C."/>
            <person name="Guimaraes J.B."/>
            <person name="Mendonca D."/>
            <person name="Nobrega F."/>
            <person name="Rodrigues L."/>
            <person name="Saibo N.J.M."/>
            <person name="Varela M.C."/>
            <person name="Egas C."/>
            <person name="Matos J."/>
            <person name="Miguel C.M."/>
            <person name="Oliveira M.M."/>
            <person name="Ricardo C.P."/>
            <person name="Goncalves S."/>
        </authorList>
    </citation>
    <scope>NUCLEOTIDE SEQUENCE [LARGE SCALE GENOMIC DNA]</scope>
    <source>
        <strain evidence="2">cv. HL8</strain>
    </source>
</reference>
<gene>
    <name evidence="1" type="ORF">CFP56_028146</name>
</gene>
<proteinExistence type="predicted"/>
<dbReference type="AlphaFoldDB" id="A0AAW0JVD3"/>